<reference evidence="1" key="1">
    <citation type="submission" date="2020-05" db="EMBL/GenBank/DDBJ databases">
        <authorList>
            <person name="Chiriac C."/>
            <person name="Salcher M."/>
            <person name="Ghai R."/>
            <person name="Kavagutti S V."/>
        </authorList>
    </citation>
    <scope>NUCLEOTIDE SEQUENCE</scope>
</reference>
<organism evidence="1">
    <name type="scientific">freshwater metagenome</name>
    <dbReference type="NCBI Taxonomy" id="449393"/>
    <lineage>
        <taxon>unclassified sequences</taxon>
        <taxon>metagenomes</taxon>
        <taxon>ecological metagenomes</taxon>
    </lineage>
</organism>
<dbReference type="EMBL" id="CAFBNF010000262">
    <property type="protein sequence ID" value="CAB4959098.1"/>
    <property type="molecule type" value="Genomic_DNA"/>
</dbReference>
<gene>
    <name evidence="1" type="ORF">UFOPK3773_01877</name>
</gene>
<proteinExistence type="predicted"/>
<dbReference type="AlphaFoldDB" id="A0A6J7KRL8"/>
<name>A0A6J7KRL8_9ZZZZ</name>
<accession>A0A6J7KRL8</accession>
<protein>
    <submittedName>
        <fullName evidence="1">Unannotated protein</fullName>
    </submittedName>
</protein>
<evidence type="ECO:0000313" key="1">
    <source>
        <dbReference type="EMBL" id="CAB4959098.1"/>
    </source>
</evidence>
<sequence>MRGIEAPSTRAFAANMISVRTLIESTSASDTPAPIAMPSISSSWSGSKAAMASAYRIASAVTCCQSQVA</sequence>